<keyword evidence="4" id="KW-1185">Reference proteome</keyword>
<dbReference type="EMBL" id="JAFMYW010000018">
    <property type="protein sequence ID" value="MBO0953034.1"/>
    <property type="molecule type" value="Genomic_DNA"/>
</dbReference>
<protein>
    <submittedName>
        <fullName evidence="3">Peptidase</fullName>
    </submittedName>
</protein>
<feature type="transmembrane region" description="Helical" evidence="2">
    <location>
        <begin position="206"/>
        <end position="227"/>
    </location>
</feature>
<reference evidence="3 4" key="1">
    <citation type="submission" date="2021-03" db="EMBL/GenBank/DDBJ databases">
        <title>Fibrella sp. HMF5405 genome sequencing and assembly.</title>
        <authorList>
            <person name="Kang H."/>
            <person name="Kim H."/>
            <person name="Bae S."/>
            <person name="Joh K."/>
        </authorList>
    </citation>
    <scope>NUCLEOTIDE SEQUENCE [LARGE SCALE GENOMIC DNA]</scope>
    <source>
        <strain evidence="3 4">HMF5405</strain>
    </source>
</reference>
<gene>
    <name evidence="3" type="ORF">J2I46_30960</name>
</gene>
<comment type="caution">
    <text evidence="3">The sequence shown here is derived from an EMBL/GenBank/DDBJ whole genome shotgun (WGS) entry which is preliminary data.</text>
</comment>
<keyword evidence="1" id="KW-0732">Signal</keyword>
<evidence type="ECO:0000313" key="4">
    <source>
        <dbReference type="Proteomes" id="UP000664628"/>
    </source>
</evidence>
<dbReference type="InterPro" id="IPR050955">
    <property type="entry name" value="Plant_Biomass_Hydrol_Est"/>
</dbReference>
<evidence type="ECO:0000313" key="3">
    <source>
        <dbReference type="EMBL" id="MBO0953034.1"/>
    </source>
</evidence>
<dbReference type="InterPro" id="IPR029058">
    <property type="entry name" value="AB_hydrolase_fold"/>
</dbReference>
<feature type="transmembrane region" description="Helical" evidence="2">
    <location>
        <begin position="40"/>
        <end position="62"/>
    </location>
</feature>
<feature type="transmembrane region" description="Helical" evidence="2">
    <location>
        <begin position="69"/>
        <end position="91"/>
    </location>
</feature>
<keyword evidence="2" id="KW-0472">Membrane</keyword>
<evidence type="ECO:0000256" key="1">
    <source>
        <dbReference type="ARBA" id="ARBA00022729"/>
    </source>
</evidence>
<dbReference type="Gene3D" id="3.40.50.1820">
    <property type="entry name" value="alpha/beta hydrolase"/>
    <property type="match status" value="1"/>
</dbReference>
<organism evidence="3 4">
    <name type="scientific">Fibrella forsythiae</name>
    <dbReference type="NCBI Taxonomy" id="2817061"/>
    <lineage>
        <taxon>Bacteria</taxon>
        <taxon>Pseudomonadati</taxon>
        <taxon>Bacteroidota</taxon>
        <taxon>Cytophagia</taxon>
        <taxon>Cytophagales</taxon>
        <taxon>Spirosomataceae</taxon>
        <taxon>Fibrella</taxon>
    </lineage>
</organism>
<keyword evidence="2" id="KW-1133">Transmembrane helix</keyword>
<accession>A0ABS3JSP4</accession>
<keyword evidence="2" id="KW-0812">Transmembrane</keyword>
<dbReference type="PANTHER" id="PTHR43037">
    <property type="entry name" value="UNNAMED PRODUCT-RELATED"/>
    <property type="match status" value="1"/>
</dbReference>
<evidence type="ECO:0000256" key="2">
    <source>
        <dbReference type="SAM" id="Phobius"/>
    </source>
</evidence>
<feature type="transmembrane region" description="Helical" evidence="2">
    <location>
        <begin position="103"/>
        <end position="122"/>
    </location>
</feature>
<dbReference type="Proteomes" id="UP000664628">
    <property type="component" value="Unassembled WGS sequence"/>
</dbReference>
<feature type="transmembrane region" description="Helical" evidence="2">
    <location>
        <begin position="165"/>
        <end position="185"/>
    </location>
</feature>
<feature type="transmembrane region" description="Helical" evidence="2">
    <location>
        <begin position="134"/>
        <end position="153"/>
    </location>
</feature>
<sequence>MRRDVYQTICFSLSLTLAVSLFQSWLHFQLRTELYSLPSFPSWFLIVNPIALITSILLLTYYQYKAYRVTFLTGVVATLTTFGSLLYLVLARLYPSLGQHPDTVIFLGVMTNLTYALSLWVSRASERLWLKRTGIALFFIYLGHLATLVWFVNTPPYPPNATLDLIRQWLSLADRVIPVLLLVNFMDEYRQVSPGSERTASSNKWLLAKGILALLAVCSLVVGLQLVGENYGQTHLSNKEITLAQPFDEGHYVNSQGDTLFYRLLKPLDYNPQKKYPLVVGLPFSCRSDNTRQIEACPISAWLATQENRRNYPAFVFVPRCPPYTGWGGVANTPSVAPLAIEAIVALDNLYSIDPRRRYVSGVSRGGYGSWHMIGAHPELFAAAIPVCGEGDPAQASKMTSVSVWAFHGAKDKNVPVSGSRDMIAALRKMGASPQYTEYPDAAHSIWEEVVKTPGLLDWLFAQKQGNPPQNSKS</sequence>
<dbReference type="PANTHER" id="PTHR43037:SF1">
    <property type="entry name" value="BLL1128 PROTEIN"/>
    <property type="match status" value="1"/>
</dbReference>
<dbReference type="SUPFAM" id="SSF53474">
    <property type="entry name" value="alpha/beta-Hydrolases"/>
    <property type="match status" value="1"/>
</dbReference>
<name>A0ABS3JSP4_9BACT</name>
<proteinExistence type="predicted"/>